<dbReference type="PANTHER" id="PTHR32138">
    <property type="entry name" value="PHOSPHATIDYLETHANOLAMINE N-METHYLTRANSFERASE"/>
    <property type="match status" value="1"/>
</dbReference>
<sequence length="698" mass="79267">MIGIFPQEIWIQCVTIACLGKEYKERLLNLLLVSSSWFNALLDCPLLWAKIPIDSTSEDLLATISLFLSLSGSSTLSLDITVPFVAWEPIAAILAPHKHRVKEIILRPSQSEHLFTNKNFSYTLDYFLQVLGPFPSLRSIDVATRRPIKLSRNWSYPPTLISTGNWVVPSSAIRRLPRHISGQRGLIVRASELIDAGPSLSAMESLDNLYVYSTEHEYVQSNTVPIGDVNFTMPQLKALRYQGQMHWVSEKLLLSVGNTIQHLEFQISVQDLHYTVRCLGTIHALRSLVLRILALDSVLESMSRRAEPMSQSVANWKTRITHSSNYTIGHSRFKCRILDVNNEIHDENLWTAFHHAFPPIISLLQKLPLESAALGFFILSQQDLDSRPDDGVLSLVPEGIWETAASKTSKDETEVIAAETIIADIMYSTHLAGPGHVSDYSIYAIPSNSEGALRFHWGEPIPILWRAPLDHSHKDWVGIYKDGANPHKITRILSFGLWIPLNADHWDGDFTLPEHPMKESEMSECGEISFKGFTLPWETGHYEIRYHVAGTCQMVAEIRRVEIYLDRPKRRDSESIWRWLLRIVCLALDSDPDLIPRSALSIGDPGSPSHDLSDDDFRFWTNENGKPSMRQPTRIAYAIEEALEIRLSAEEILQKPNVSLLTQRILSMMFSPRSRPSPRRRRSRSASPDRMTSQNIFR</sequence>
<dbReference type="HOGENOM" id="CLU_394912_0_0_1"/>
<dbReference type="AlphaFoldDB" id="A0A0C2W0I3"/>
<protein>
    <submittedName>
        <fullName evidence="2">Uncharacterized protein</fullName>
    </submittedName>
</protein>
<dbReference type="EMBL" id="KN824487">
    <property type="protein sequence ID" value="KIM20028.1"/>
    <property type="molecule type" value="Genomic_DNA"/>
</dbReference>
<name>A0A0C2W0I3_SERVB</name>
<evidence type="ECO:0000256" key="1">
    <source>
        <dbReference type="SAM" id="MobiDB-lite"/>
    </source>
</evidence>
<organism evidence="2 3">
    <name type="scientific">Serendipita vermifera MAFF 305830</name>
    <dbReference type="NCBI Taxonomy" id="933852"/>
    <lineage>
        <taxon>Eukaryota</taxon>
        <taxon>Fungi</taxon>
        <taxon>Dikarya</taxon>
        <taxon>Basidiomycota</taxon>
        <taxon>Agaricomycotina</taxon>
        <taxon>Agaricomycetes</taxon>
        <taxon>Sebacinales</taxon>
        <taxon>Serendipitaceae</taxon>
        <taxon>Serendipita</taxon>
    </lineage>
</organism>
<dbReference type="OrthoDB" id="4583at2759"/>
<feature type="region of interest" description="Disordered" evidence="1">
    <location>
        <begin position="671"/>
        <end position="698"/>
    </location>
</feature>
<dbReference type="GO" id="GO:0006656">
    <property type="term" value="P:phosphatidylcholine biosynthetic process"/>
    <property type="evidence" value="ECO:0007669"/>
    <property type="project" value="TreeGrafter"/>
</dbReference>
<reference evidence="3" key="2">
    <citation type="submission" date="2015-01" db="EMBL/GenBank/DDBJ databases">
        <title>Evolutionary Origins and Diversification of the Mycorrhizal Mutualists.</title>
        <authorList>
            <consortium name="DOE Joint Genome Institute"/>
            <consortium name="Mycorrhizal Genomics Consortium"/>
            <person name="Kohler A."/>
            <person name="Kuo A."/>
            <person name="Nagy L.G."/>
            <person name="Floudas D."/>
            <person name="Copeland A."/>
            <person name="Barry K.W."/>
            <person name="Cichocki N."/>
            <person name="Veneault-Fourrey C."/>
            <person name="LaButti K."/>
            <person name="Lindquist E.A."/>
            <person name="Lipzen A."/>
            <person name="Lundell T."/>
            <person name="Morin E."/>
            <person name="Murat C."/>
            <person name="Riley R."/>
            <person name="Ohm R."/>
            <person name="Sun H."/>
            <person name="Tunlid A."/>
            <person name="Henrissat B."/>
            <person name="Grigoriev I.V."/>
            <person name="Hibbett D.S."/>
            <person name="Martin F."/>
        </authorList>
    </citation>
    <scope>NUCLEOTIDE SEQUENCE [LARGE SCALE GENOMIC DNA]</scope>
    <source>
        <strain evidence="3">MAFF 305830</strain>
    </source>
</reference>
<reference evidence="2 3" key="1">
    <citation type="submission" date="2014-04" db="EMBL/GenBank/DDBJ databases">
        <authorList>
            <consortium name="DOE Joint Genome Institute"/>
            <person name="Kuo A."/>
            <person name="Zuccaro A."/>
            <person name="Kohler A."/>
            <person name="Nagy L.G."/>
            <person name="Floudas D."/>
            <person name="Copeland A."/>
            <person name="Barry K.W."/>
            <person name="Cichocki N."/>
            <person name="Veneault-Fourrey C."/>
            <person name="LaButti K."/>
            <person name="Lindquist E.A."/>
            <person name="Lipzen A."/>
            <person name="Lundell T."/>
            <person name="Morin E."/>
            <person name="Murat C."/>
            <person name="Sun H."/>
            <person name="Tunlid A."/>
            <person name="Henrissat B."/>
            <person name="Grigoriev I.V."/>
            <person name="Hibbett D.S."/>
            <person name="Martin F."/>
            <person name="Nordberg H.P."/>
            <person name="Cantor M.N."/>
            <person name="Hua S.X."/>
        </authorList>
    </citation>
    <scope>NUCLEOTIDE SEQUENCE [LARGE SCALE GENOMIC DNA]</scope>
    <source>
        <strain evidence="2 3">MAFF 305830</strain>
    </source>
</reference>
<evidence type="ECO:0000313" key="2">
    <source>
        <dbReference type="EMBL" id="KIM20028.1"/>
    </source>
</evidence>
<keyword evidence="3" id="KW-1185">Reference proteome</keyword>
<dbReference type="STRING" id="933852.A0A0C2W0I3"/>
<evidence type="ECO:0000313" key="3">
    <source>
        <dbReference type="Proteomes" id="UP000054097"/>
    </source>
</evidence>
<dbReference type="Proteomes" id="UP000054097">
    <property type="component" value="Unassembled WGS sequence"/>
</dbReference>
<accession>A0A0C2W0I3</accession>
<proteinExistence type="predicted"/>
<gene>
    <name evidence="2" type="ORF">M408DRAFT_30720</name>
</gene>
<dbReference type="PANTHER" id="PTHR32138:SF0">
    <property type="entry name" value="PHOSPHATIDYLETHANOLAMINE N-METHYLTRANSFERASE"/>
    <property type="match status" value="1"/>
</dbReference>
<dbReference type="GO" id="GO:0004608">
    <property type="term" value="F:phosphatidylethanolamine N-methyltransferase activity"/>
    <property type="evidence" value="ECO:0007669"/>
    <property type="project" value="TreeGrafter"/>
</dbReference>